<evidence type="ECO:0000313" key="3">
    <source>
        <dbReference type="Proteomes" id="UP001140513"/>
    </source>
</evidence>
<gene>
    <name evidence="2" type="ORF">N0V89_009830</name>
</gene>
<feature type="signal peptide" evidence="1">
    <location>
        <begin position="1"/>
        <end position="16"/>
    </location>
</feature>
<keyword evidence="3" id="KW-1185">Reference proteome</keyword>
<evidence type="ECO:0000256" key="1">
    <source>
        <dbReference type="SAM" id="SignalP"/>
    </source>
</evidence>
<dbReference type="RefSeq" id="XP_056067844.1">
    <property type="nucleotide sequence ID" value="XM_056218579.1"/>
</dbReference>
<accession>A0A9W8XFU7</accession>
<name>A0A9W8XFU7_9PLEO</name>
<evidence type="ECO:0008006" key="4">
    <source>
        <dbReference type="Google" id="ProtNLM"/>
    </source>
</evidence>
<dbReference type="EMBL" id="JAPEUX010000007">
    <property type="protein sequence ID" value="KAJ4348456.1"/>
    <property type="molecule type" value="Genomic_DNA"/>
</dbReference>
<keyword evidence="1" id="KW-0732">Signal</keyword>
<sequence>MKFFIQALAIIPITFGALLVDFNAARGDDPKVLGLRNLEAARGDTRSDNAADLYIKSDKDASGTAAAHFHRKKDNIRAEYHALNKQTQADKTYWIGYDVSVAKIQKSLMVWQFKEYVANNANDNGANIPLALEFIDSTHLQFQYQASGSVGRVGQWQKTIIPNQRYKIGIAINTGSPGWVELYIDGKQQRLGDGEGVTRLTANTFPGRADPKFGAYRGEEIDIDTFVYDVQIGESKEDVARAAGF</sequence>
<dbReference type="GeneID" id="80913360"/>
<dbReference type="AlphaFoldDB" id="A0A9W8XFU7"/>
<comment type="caution">
    <text evidence="2">The sequence shown here is derived from an EMBL/GenBank/DDBJ whole genome shotgun (WGS) entry which is preliminary data.</text>
</comment>
<proteinExistence type="predicted"/>
<evidence type="ECO:0000313" key="2">
    <source>
        <dbReference type="EMBL" id="KAJ4348456.1"/>
    </source>
</evidence>
<feature type="chain" id="PRO_5040796003" description="Concanavalin A-like lectin/glucanase" evidence="1">
    <location>
        <begin position="17"/>
        <end position="245"/>
    </location>
</feature>
<reference evidence="2" key="1">
    <citation type="submission" date="2022-10" db="EMBL/GenBank/DDBJ databases">
        <title>Tapping the CABI collections for fungal endophytes: first genome assemblies for Collariella, Neodidymelliopsis, Ascochyta clinopodiicola, Didymella pomorum, Didymosphaeria variabile, Neocosmospora piperis and Neocucurbitaria cava.</title>
        <authorList>
            <person name="Hill R."/>
        </authorList>
    </citation>
    <scope>NUCLEOTIDE SEQUENCE</scope>
    <source>
        <strain evidence="2">IMI 356815</strain>
    </source>
</reference>
<dbReference type="Proteomes" id="UP001140513">
    <property type="component" value="Unassembled WGS sequence"/>
</dbReference>
<dbReference type="Gene3D" id="2.60.120.200">
    <property type="match status" value="1"/>
</dbReference>
<dbReference type="OrthoDB" id="3233795at2759"/>
<organism evidence="2 3">
    <name type="scientific">Didymosphaeria variabile</name>
    <dbReference type="NCBI Taxonomy" id="1932322"/>
    <lineage>
        <taxon>Eukaryota</taxon>
        <taxon>Fungi</taxon>
        <taxon>Dikarya</taxon>
        <taxon>Ascomycota</taxon>
        <taxon>Pezizomycotina</taxon>
        <taxon>Dothideomycetes</taxon>
        <taxon>Pleosporomycetidae</taxon>
        <taxon>Pleosporales</taxon>
        <taxon>Massarineae</taxon>
        <taxon>Didymosphaeriaceae</taxon>
        <taxon>Didymosphaeria</taxon>
    </lineage>
</organism>
<protein>
    <recommendedName>
        <fullName evidence="4">Concanavalin A-like lectin/glucanase</fullName>
    </recommendedName>
</protein>